<dbReference type="Proteomes" id="UP001449225">
    <property type="component" value="Unassembled WGS sequence"/>
</dbReference>
<keyword evidence="1" id="KW-0472">Membrane</keyword>
<feature type="transmembrane region" description="Helical" evidence="1">
    <location>
        <begin position="435"/>
        <end position="457"/>
    </location>
</feature>
<dbReference type="RefSeq" id="WP_342855014.1">
    <property type="nucleotide sequence ID" value="NZ_JBBMRA010000020.1"/>
</dbReference>
<feature type="domain" description="DUF7939" evidence="3">
    <location>
        <begin position="481"/>
        <end position="559"/>
    </location>
</feature>
<keyword evidence="1" id="KW-1133">Transmembrane helix</keyword>
<evidence type="ECO:0000313" key="5">
    <source>
        <dbReference type="Proteomes" id="UP001449225"/>
    </source>
</evidence>
<keyword evidence="5" id="KW-1185">Reference proteome</keyword>
<feature type="signal peptide" evidence="2">
    <location>
        <begin position="1"/>
        <end position="22"/>
    </location>
</feature>
<dbReference type="InterPro" id="IPR057699">
    <property type="entry name" value="DUF7939"/>
</dbReference>
<dbReference type="EMBL" id="JBBMRA010000020">
    <property type="protein sequence ID" value="MEM5537815.1"/>
    <property type="molecule type" value="Genomic_DNA"/>
</dbReference>
<name>A0ABU9TVR7_9GAMM</name>
<dbReference type="Pfam" id="PF25607">
    <property type="entry name" value="DUF7939"/>
    <property type="match status" value="1"/>
</dbReference>
<dbReference type="PANTHER" id="PTHR40940:SF1">
    <property type="entry name" value="PROTEIN BATD"/>
    <property type="match status" value="1"/>
</dbReference>
<gene>
    <name evidence="4" type="ORF">WNY58_15625</name>
</gene>
<accession>A0ABU9TVR7</accession>
<organism evidence="4 5">
    <name type="scientific">Neptuniibacter pectenicola</name>
    <dbReference type="NCBI Taxonomy" id="1806669"/>
    <lineage>
        <taxon>Bacteria</taxon>
        <taxon>Pseudomonadati</taxon>
        <taxon>Pseudomonadota</taxon>
        <taxon>Gammaproteobacteria</taxon>
        <taxon>Oceanospirillales</taxon>
        <taxon>Oceanospirillaceae</taxon>
        <taxon>Neptuniibacter</taxon>
    </lineage>
</organism>
<evidence type="ECO:0000313" key="4">
    <source>
        <dbReference type="EMBL" id="MEM5537815.1"/>
    </source>
</evidence>
<feature type="chain" id="PRO_5045452995" evidence="2">
    <location>
        <begin position="23"/>
        <end position="575"/>
    </location>
</feature>
<evidence type="ECO:0000256" key="2">
    <source>
        <dbReference type="SAM" id="SignalP"/>
    </source>
</evidence>
<sequence>MVRFFRLLSIALTLLISVQLHAAISSQVDRNAVEQGQTFLLVLNLTQSDSRQVDLSPLEKDFEIIGRSHQSSTSIINGELESSTKLIITLAPKRSGKLEVPALTLNGEKSQPHSIEVKPVKQLSAVDGGVELLSTLSDSSPMVQQPIIYQMNLVLGQRIYNASFQEPTIKQGKALIQPLGEQRQYRQTLNGREMLVVEQSWLITPQQSGSLSIEGAKLSAEIRNLNAGIDPFRRMNDPRAMRRIFLSADSYTVEVAPIPETFTGQNWLAASELQLKSELSSQQWKVGEPITRTITLKAKGIGQDQLAELVLPTVENIKQYAAKPVYEQDQKDNELSVTMTQEVTIIPSQQGEMVLPEVKLAWWNTKTNKEEVARLPQQVINVAPSAEHAQTVTVAPVEALPVTAPSAPVNRVGNSQPNAVSENGSTLAAVQPLSAWLMVAMVVVAALCGSGGTMLYYKRAGLEPRKGKAKLEAQQVDLKPCLDALQRACKKNDPQLARDALLAWGQLVFPGCTHLNHLQQALPLSMSDMITELNRCCYDRAPSVWQGDQLWQAIKGYQPSFVSQGTNTLATLVPN</sequence>
<reference evidence="4 5" key="1">
    <citation type="submission" date="2024-03" db="EMBL/GenBank/DDBJ databases">
        <title>Community enrichment and isolation of bacterial strains for fucoidan degradation.</title>
        <authorList>
            <person name="Sichert A."/>
        </authorList>
    </citation>
    <scope>NUCLEOTIDE SEQUENCE [LARGE SCALE GENOMIC DNA]</scope>
    <source>
        <strain evidence="4 5">AS76</strain>
    </source>
</reference>
<keyword evidence="2" id="KW-0732">Signal</keyword>
<keyword evidence="1" id="KW-0812">Transmembrane</keyword>
<dbReference type="PANTHER" id="PTHR40940">
    <property type="entry name" value="PROTEIN BATD-RELATED"/>
    <property type="match status" value="1"/>
</dbReference>
<protein>
    <submittedName>
        <fullName evidence="4">BatD family protein</fullName>
    </submittedName>
</protein>
<proteinExistence type="predicted"/>
<dbReference type="Pfam" id="PF13584">
    <property type="entry name" value="BatD"/>
    <property type="match status" value="1"/>
</dbReference>
<evidence type="ECO:0000256" key="1">
    <source>
        <dbReference type="SAM" id="Phobius"/>
    </source>
</evidence>
<comment type="caution">
    <text evidence="4">The sequence shown here is derived from an EMBL/GenBank/DDBJ whole genome shotgun (WGS) entry which is preliminary data.</text>
</comment>
<evidence type="ECO:0000259" key="3">
    <source>
        <dbReference type="Pfam" id="PF25607"/>
    </source>
</evidence>
<dbReference type="InterPro" id="IPR025738">
    <property type="entry name" value="BatD"/>
</dbReference>